<dbReference type="OrthoDB" id="101245at2759"/>
<dbReference type="AlphaFoldDB" id="A0A976IG54"/>
<gene>
    <name evidence="2" type="ORF">CCR75_000193</name>
</gene>
<feature type="chain" id="PRO_5037907455" description="RxLR effector protein" evidence="1">
    <location>
        <begin position="27"/>
        <end position="612"/>
    </location>
</feature>
<evidence type="ECO:0008006" key="4">
    <source>
        <dbReference type="Google" id="ProtNLM"/>
    </source>
</evidence>
<sequence>MVKVIWGPVILMCGLALHACKETAQAREEPAPRAVNASATGEQLLSNFEERAGNDMYLLKPVSKITHAIAQDIFDTVNTVQKNLMGEEVESFTFAHLSKWINDIKKDYNAMSQKDRDAYKAMYDALAAYYSVVDRARIIATCQMASKLQRHMENMRSFVLNDLVAQKKSPEQMYNMLGFDAKDPYFLKDPLLELFLTYLDRNHSKNYKIVRDKLMEAYVGDKQKLMDLLKENGQIAKKLKYIVPDKWEQINYRPPLQVLADLKLDQLSGKELLRSSVLDLWCTTVEANKDNPYPILLKKLLTTMGQLELLEELVAVLNQEQSFVLSSTYEKLENLIFESWVIAKQKPSAASIKEFLRLEYVPAGAFFKMPLSQIYLSYIKYAQLNMHFLVLHSMIKHYNGVRRMIKEAHKINARLASIVISGMEDFWETRGILLAFNNLELSVNDLESPRFSYWVKLAYKFLKFDEAQGVVLYCLGKKNAEQVQAAALLRKAIENSSTKIVNDLLSSVLLKYIKQKLSVHVLKGLALDKANDQLFQDKFFLYWVIASDGQLASAKFDPFLELYEENDLAELAFRARTTTREPVNVFADEMNKYLMSDRGPPNKRPRMSVLDF</sequence>
<name>A0A976IG54_BRELC</name>
<evidence type="ECO:0000313" key="2">
    <source>
        <dbReference type="EMBL" id="TDH70245.1"/>
    </source>
</evidence>
<organism evidence="2 3">
    <name type="scientific">Bremia lactucae</name>
    <name type="common">Lettuce downy mildew</name>
    <dbReference type="NCBI Taxonomy" id="4779"/>
    <lineage>
        <taxon>Eukaryota</taxon>
        <taxon>Sar</taxon>
        <taxon>Stramenopiles</taxon>
        <taxon>Oomycota</taxon>
        <taxon>Peronosporomycetes</taxon>
        <taxon>Peronosporales</taxon>
        <taxon>Peronosporaceae</taxon>
        <taxon>Bremia</taxon>
    </lineage>
</organism>
<evidence type="ECO:0000256" key="1">
    <source>
        <dbReference type="SAM" id="SignalP"/>
    </source>
</evidence>
<dbReference type="GeneID" id="94343972"/>
<keyword evidence="1" id="KW-0732">Signal</keyword>
<protein>
    <recommendedName>
        <fullName evidence="4">RxLR effector protein</fullName>
    </recommendedName>
</protein>
<dbReference type="RefSeq" id="XP_067819744.1">
    <property type="nucleotide sequence ID" value="XM_067958301.1"/>
</dbReference>
<accession>A0A976IG54</accession>
<comment type="caution">
    <text evidence="2">The sequence shown here is derived from an EMBL/GenBank/DDBJ whole genome shotgun (WGS) entry which is preliminary data.</text>
</comment>
<evidence type="ECO:0000313" key="3">
    <source>
        <dbReference type="Proteomes" id="UP000294530"/>
    </source>
</evidence>
<feature type="signal peptide" evidence="1">
    <location>
        <begin position="1"/>
        <end position="26"/>
    </location>
</feature>
<dbReference type="EMBL" id="SHOA02000010">
    <property type="protein sequence ID" value="TDH70245.1"/>
    <property type="molecule type" value="Genomic_DNA"/>
</dbReference>
<reference evidence="2 3" key="1">
    <citation type="journal article" date="2021" name="Genome Biol.">
        <title>AFLAP: assembly-free linkage analysis pipeline using k-mers from genome sequencing data.</title>
        <authorList>
            <person name="Fletcher K."/>
            <person name="Zhang L."/>
            <person name="Gil J."/>
            <person name="Han R."/>
            <person name="Cavanaugh K."/>
            <person name="Michelmore R."/>
        </authorList>
    </citation>
    <scope>NUCLEOTIDE SEQUENCE [LARGE SCALE GENOMIC DNA]</scope>
    <source>
        <strain evidence="2 3">SF5</strain>
    </source>
</reference>
<dbReference type="Proteomes" id="UP000294530">
    <property type="component" value="Unassembled WGS sequence"/>
</dbReference>
<proteinExistence type="predicted"/>
<keyword evidence="3" id="KW-1185">Reference proteome</keyword>
<dbReference type="KEGG" id="blac:94343972"/>